<dbReference type="EMBL" id="JAAGXA010000010">
    <property type="protein sequence ID" value="NEN79557.1"/>
    <property type="molecule type" value="Genomic_DNA"/>
</dbReference>
<comment type="caution">
    <text evidence="1">The sequence shown here is derived from an EMBL/GenBank/DDBJ whole genome shotgun (WGS) entry which is preliminary data.</text>
</comment>
<name>A0A6P0HMV6_9ACTN</name>
<organism evidence="1 2">
    <name type="scientific">Nocardioides zeae</name>
    <dbReference type="NCBI Taxonomy" id="1457234"/>
    <lineage>
        <taxon>Bacteria</taxon>
        <taxon>Bacillati</taxon>
        <taxon>Actinomycetota</taxon>
        <taxon>Actinomycetes</taxon>
        <taxon>Propionibacteriales</taxon>
        <taxon>Nocardioidaceae</taxon>
        <taxon>Nocardioides</taxon>
    </lineage>
</organism>
<dbReference type="InterPro" id="IPR027417">
    <property type="entry name" value="P-loop_NTPase"/>
</dbReference>
<proteinExistence type="predicted"/>
<accession>A0A6P0HMV6</accession>
<evidence type="ECO:0008006" key="3">
    <source>
        <dbReference type="Google" id="ProtNLM"/>
    </source>
</evidence>
<gene>
    <name evidence="1" type="ORF">G3T38_14855</name>
</gene>
<evidence type="ECO:0000313" key="1">
    <source>
        <dbReference type="EMBL" id="NEN79557.1"/>
    </source>
</evidence>
<protein>
    <recommendedName>
        <fullName evidence="3">Sulfotransferase family protein</fullName>
    </recommendedName>
</protein>
<dbReference type="AlphaFoldDB" id="A0A6P0HMV6"/>
<reference evidence="1 2" key="1">
    <citation type="journal article" date="2014" name="Int. J. Syst. Evol. Microbiol.">
        <title>Nocardioides zeae sp. nov., isolated from the stem of Zea mays.</title>
        <authorList>
            <person name="Glaeser S.P."/>
            <person name="McInroy J.A."/>
            <person name="Busse H.J."/>
            <person name="Kampfer P."/>
        </authorList>
    </citation>
    <scope>NUCLEOTIDE SEQUENCE [LARGE SCALE GENOMIC DNA]</scope>
    <source>
        <strain evidence="1 2">JCM 30728</strain>
    </source>
</reference>
<sequence length="164" mass="18544">MFWNWDRHGEGDWQAEVAWPAAPFTPVADAYVVHLVRHPLDTIRSRASWGSFADTPSDTQRYRLGQWAQRIVPEIARGRNPMEKAAIHWVEWNRLVADPAEALRLEDITAADVTRLARIVNADAEAVELPPKSNGAPELVERISWDDVAHIPGLLDLAAEYGYR</sequence>
<dbReference type="Gene3D" id="3.40.50.300">
    <property type="entry name" value="P-loop containing nucleotide triphosphate hydrolases"/>
    <property type="match status" value="1"/>
</dbReference>
<evidence type="ECO:0000313" key="2">
    <source>
        <dbReference type="Proteomes" id="UP000468687"/>
    </source>
</evidence>
<keyword evidence="2" id="KW-1185">Reference proteome</keyword>
<dbReference type="SUPFAM" id="SSF52540">
    <property type="entry name" value="P-loop containing nucleoside triphosphate hydrolases"/>
    <property type="match status" value="1"/>
</dbReference>
<dbReference type="Proteomes" id="UP000468687">
    <property type="component" value="Unassembled WGS sequence"/>
</dbReference>
<dbReference type="RefSeq" id="WP_163773105.1">
    <property type="nucleotide sequence ID" value="NZ_JAAGXA010000010.1"/>
</dbReference>